<dbReference type="AlphaFoldDB" id="A0A146G2W4"/>
<dbReference type="PANTHER" id="PTHR22916:SF65">
    <property type="entry name" value="SLR1065 PROTEIN"/>
    <property type="match status" value="1"/>
</dbReference>
<keyword evidence="3" id="KW-1185">Reference proteome</keyword>
<keyword evidence="2" id="KW-0808">Transferase</keyword>
<sequence>MVGDLKVSVVTPNFNGEARLARTVDSVFAQDYPNFEYIVVDGGSTDKSPEILSGYRDRFSKLIIERDRGQYDAINKGFSHATGDVLCWLNSDDVYFPWTLRVVNRIFRDFPEVEWITGIRSELRDGAVQGMSNLTPFPRELLAGGAFYPGGLGCVMQECCFWRRSLFEKAGGLDLRWTIAGDFELWTRFARHADLVATTALLGGFNYTDANRSFQGADLYREEVQKVRSSLPAESVRRGDALIQRKDTAERFFFKRPWSRRLLHSWFYQTAYRGPVLGFDAGADRYVKFHPTYAIT</sequence>
<dbReference type="InParanoid" id="A0A146G2W4"/>
<dbReference type="Proteomes" id="UP000076023">
    <property type="component" value="Unassembled WGS sequence"/>
</dbReference>
<dbReference type="RefSeq" id="WP_075077862.1">
    <property type="nucleotide sequence ID" value="NZ_BDCO01000002.1"/>
</dbReference>
<dbReference type="EMBL" id="BDCO01000002">
    <property type="protein sequence ID" value="GAT32001.1"/>
    <property type="molecule type" value="Genomic_DNA"/>
</dbReference>
<dbReference type="Gene3D" id="3.90.550.10">
    <property type="entry name" value="Spore Coat Polysaccharide Biosynthesis Protein SpsA, Chain A"/>
    <property type="match status" value="1"/>
</dbReference>
<dbReference type="SUPFAM" id="SSF53448">
    <property type="entry name" value="Nucleotide-diphospho-sugar transferases"/>
    <property type="match status" value="1"/>
</dbReference>
<organism evidence="2 3">
    <name type="scientific">Terrimicrobium sacchariphilum</name>
    <dbReference type="NCBI Taxonomy" id="690879"/>
    <lineage>
        <taxon>Bacteria</taxon>
        <taxon>Pseudomonadati</taxon>
        <taxon>Verrucomicrobiota</taxon>
        <taxon>Terrimicrobiia</taxon>
        <taxon>Terrimicrobiales</taxon>
        <taxon>Terrimicrobiaceae</taxon>
        <taxon>Terrimicrobium</taxon>
    </lineage>
</organism>
<dbReference type="STRING" id="690879.TSACC_2398"/>
<evidence type="ECO:0000259" key="1">
    <source>
        <dbReference type="Pfam" id="PF00535"/>
    </source>
</evidence>
<evidence type="ECO:0000313" key="2">
    <source>
        <dbReference type="EMBL" id="GAT32001.1"/>
    </source>
</evidence>
<feature type="domain" description="Glycosyltransferase 2-like" evidence="1">
    <location>
        <begin position="8"/>
        <end position="169"/>
    </location>
</feature>
<dbReference type="OrthoDB" id="396512at2"/>
<gene>
    <name evidence="2" type="ORF">TSACC_2398</name>
</gene>
<name>A0A146G2W4_TERSA</name>
<comment type="caution">
    <text evidence="2">The sequence shown here is derived from an EMBL/GenBank/DDBJ whole genome shotgun (WGS) entry which is preliminary data.</text>
</comment>
<dbReference type="Pfam" id="PF00535">
    <property type="entry name" value="Glycos_transf_2"/>
    <property type="match status" value="1"/>
</dbReference>
<reference evidence="3" key="1">
    <citation type="journal article" date="2017" name="Genome Announc.">
        <title>Draft Genome Sequence of Terrimicrobium sacchariphilum NM-5T, a Facultative Anaerobic Soil Bacterium of the Class Spartobacteria.</title>
        <authorList>
            <person name="Qiu Y.L."/>
            <person name="Tourlousse D.M."/>
            <person name="Matsuura N."/>
            <person name="Ohashi A."/>
            <person name="Sekiguchi Y."/>
        </authorList>
    </citation>
    <scope>NUCLEOTIDE SEQUENCE [LARGE SCALE GENOMIC DNA]</scope>
    <source>
        <strain evidence="3">NM-5</strain>
    </source>
</reference>
<dbReference type="GO" id="GO:0016758">
    <property type="term" value="F:hexosyltransferase activity"/>
    <property type="evidence" value="ECO:0007669"/>
    <property type="project" value="UniProtKB-ARBA"/>
</dbReference>
<accession>A0A146G2W4</accession>
<dbReference type="CDD" id="cd06433">
    <property type="entry name" value="GT_2_WfgS_like"/>
    <property type="match status" value="1"/>
</dbReference>
<evidence type="ECO:0000313" key="3">
    <source>
        <dbReference type="Proteomes" id="UP000076023"/>
    </source>
</evidence>
<protein>
    <submittedName>
        <fullName evidence="2">Glycosyl transferase family 2</fullName>
    </submittedName>
</protein>
<dbReference type="PANTHER" id="PTHR22916">
    <property type="entry name" value="GLYCOSYLTRANSFERASE"/>
    <property type="match status" value="1"/>
</dbReference>
<dbReference type="InterPro" id="IPR001173">
    <property type="entry name" value="Glyco_trans_2-like"/>
</dbReference>
<dbReference type="InterPro" id="IPR029044">
    <property type="entry name" value="Nucleotide-diphossugar_trans"/>
</dbReference>
<proteinExistence type="predicted"/>